<keyword evidence="1" id="KW-0732">Signal</keyword>
<gene>
    <name evidence="2" type="ORF">NKR19_g4568</name>
</gene>
<dbReference type="EMBL" id="JANBVN010000057">
    <property type="protein sequence ID" value="KAJ9152310.1"/>
    <property type="molecule type" value="Genomic_DNA"/>
</dbReference>
<protein>
    <submittedName>
        <fullName evidence="2">Uncharacterized protein</fullName>
    </submittedName>
</protein>
<feature type="signal peptide" evidence="1">
    <location>
        <begin position="1"/>
        <end position="19"/>
    </location>
</feature>
<comment type="caution">
    <text evidence="2">The sequence shown here is derived from an EMBL/GenBank/DDBJ whole genome shotgun (WGS) entry which is preliminary data.</text>
</comment>
<evidence type="ECO:0000313" key="3">
    <source>
        <dbReference type="Proteomes" id="UP001174691"/>
    </source>
</evidence>
<evidence type="ECO:0000256" key="1">
    <source>
        <dbReference type="SAM" id="SignalP"/>
    </source>
</evidence>
<feature type="chain" id="PRO_5041345915" evidence="1">
    <location>
        <begin position="20"/>
        <end position="92"/>
    </location>
</feature>
<dbReference type="AlphaFoldDB" id="A0AA38RX41"/>
<organism evidence="2 3">
    <name type="scientific">Coniochaeta hoffmannii</name>
    <dbReference type="NCBI Taxonomy" id="91930"/>
    <lineage>
        <taxon>Eukaryota</taxon>
        <taxon>Fungi</taxon>
        <taxon>Dikarya</taxon>
        <taxon>Ascomycota</taxon>
        <taxon>Pezizomycotina</taxon>
        <taxon>Sordariomycetes</taxon>
        <taxon>Sordariomycetidae</taxon>
        <taxon>Coniochaetales</taxon>
        <taxon>Coniochaetaceae</taxon>
        <taxon>Coniochaeta</taxon>
    </lineage>
</organism>
<evidence type="ECO:0000313" key="2">
    <source>
        <dbReference type="EMBL" id="KAJ9152310.1"/>
    </source>
</evidence>
<name>A0AA38RX41_9PEZI</name>
<proteinExistence type="predicted"/>
<sequence length="92" mass="9736">MRFQQVLLHLSALLAGTYAFPNEMPEEFKREILAVGGNCNFTGACAQANGFDPGECIGESASRCCLARTANRCNGAGNACEFDPEGGLARCT</sequence>
<dbReference type="Proteomes" id="UP001174691">
    <property type="component" value="Unassembled WGS sequence"/>
</dbReference>
<accession>A0AA38RX41</accession>
<reference evidence="2" key="1">
    <citation type="submission" date="2022-07" db="EMBL/GenBank/DDBJ databases">
        <title>Fungi with potential for degradation of polypropylene.</title>
        <authorList>
            <person name="Gostincar C."/>
        </authorList>
    </citation>
    <scope>NUCLEOTIDE SEQUENCE</scope>
    <source>
        <strain evidence="2">EXF-13287</strain>
    </source>
</reference>
<keyword evidence="3" id="KW-1185">Reference proteome</keyword>